<dbReference type="InterPro" id="IPR010982">
    <property type="entry name" value="Lambda_DNA-bd_dom_sf"/>
</dbReference>
<comment type="caution">
    <text evidence="3">The sequence shown here is derived from an EMBL/GenBank/DDBJ whole genome shotgun (WGS) entry which is preliminary data.</text>
</comment>
<protein>
    <submittedName>
        <fullName evidence="3">Putative transcriptional regulator</fullName>
    </submittedName>
</protein>
<name>A0A420VEA8_9BACI</name>
<dbReference type="GO" id="GO:0003677">
    <property type="term" value="F:DNA binding"/>
    <property type="evidence" value="ECO:0007669"/>
    <property type="project" value="UniProtKB-KW"/>
</dbReference>
<dbReference type="PROSITE" id="PS50943">
    <property type="entry name" value="HTH_CROC1"/>
    <property type="match status" value="1"/>
</dbReference>
<dbReference type="SUPFAM" id="SSF47413">
    <property type="entry name" value="lambda repressor-like DNA-binding domains"/>
    <property type="match status" value="1"/>
</dbReference>
<evidence type="ECO:0000256" key="1">
    <source>
        <dbReference type="ARBA" id="ARBA00023125"/>
    </source>
</evidence>
<dbReference type="Pfam" id="PF12844">
    <property type="entry name" value="HTH_19"/>
    <property type="match status" value="1"/>
</dbReference>
<dbReference type="SMART" id="SM00530">
    <property type="entry name" value="HTH_XRE"/>
    <property type="match status" value="1"/>
</dbReference>
<keyword evidence="1" id="KW-0238">DNA-binding</keyword>
<dbReference type="PANTHER" id="PTHR46558:SF11">
    <property type="entry name" value="HTH-TYPE TRANSCRIPTIONAL REGULATOR XRE"/>
    <property type="match status" value="1"/>
</dbReference>
<keyword evidence="4" id="KW-1185">Reference proteome</keyword>
<dbReference type="InterPro" id="IPR001387">
    <property type="entry name" value="Cro/C1-type_HTH"/>
</dbReference>
<dbReference type="Gene3D" id="1.10.260.40">
    <property type="entry name" value="lambda repressor-like DNA-binding domains"/>
    <property type="match status" value="1"/>
</dbReference>
<organism evidence="3 4">
    <name type="scientific">Caldibacillus debilis GB1</name>
    <dbReference type="NCBI Taxonomy" id="1339248"/>
    <lineage>
        <taxon>Bacteria</taxon>
        <taxon>Bacillati</taxon>
        <taxon>Bacillota</taxon>
        <taxon>Bacilli</taxon>
        <taxon>Bacillales</taxon>
        <taxon>Bacillaceae</taxon>
        <taxon>Caldibacillus</taxon>
    </lineage>
</organism>
<dbReference type="CDD" id="cd00093">
    <property type="entry name" value="HTH_XRE"/>
    <property type="match status" value="1"/>
</dbReference>
<dbReference type="Proteomes" id="UP000286235">
    <property type="component" value="Unassembled WGS sequence"/>
</dbReference>
<evidence type="ECO:0000313" key="3">
    <source>
        <dbReference type="EMBL" id="RKO61738.1"/>
    </source>
</evidence>
<proteinExistence type="predicted"/>
<evidence type="ECO:0000313" key="4">
    <source>
        <dbReference type="Proteomes" id="UP000286235"/>
    </source>
</evidence>
<gene>
    <name evidence="3" type="ORF">Cdeb_01209</name>
</gene>
<dbReference type="EMBL" id="AZRV01000035">
    <property type="protein sequence ID" value="RKO61738.1"/>
    <property type="molecule type" value="Genomic_DNA"/>
</dbReference>
<feature type="domain" description="HTH cro/C1-type" evidence="2">
    <location>
        <begin position="7"/>
        <end position="61"/>
    </location>
</feature>
<evidence type="ECO:0000259" key="2">
    <source>
        <dbReference type="PROSITE" id="PS50943"/>
    </source>
</evidence>
<sequence length="116" mass="13356">MGMGSRLRALRKENGWTIEITAQKLKLGISTYAGYEEERRTPSVPVLIKLSQLFGVSTDYLLGLTKERDIKRLEYDVSLYLTKSGLHWDGVPLTEEELRPIRNVLKLIAERKSRHL</sequence>
<dbReference type="PANTHER" id="PTHR46558">
    <property type="entry name" value="TRACRIPTIONAL REGULATORY PROTEIN-RELATED-RELATED"/>
    <property type="match status" value="1"/>
</dbReference>
<dbReference type="AlphaFoldDB" id="A0A420VEA8"/>
<reference evidence="3 4" key="1">
    <citation type="submission" date="2013-12" db="EMBL/GenBank/DDBJ databases">
        <title>Genome and proteome characterization of Caldibacillus debilis GB1 derived from a cellulolytic aero-tolerant co-culture.</title>
        <authorList>
            <person name="Wushke S.T."/>
            <person name="Zhang X."/>
            <person name="Fristensky B."/>
            <person name="Wilkins J.A."/>
            <person name="Levin D.B."/>
            <person name="Sparling R."/>
        </authorList>
    </citation>
    <scope>NUCLEOTIDE SEQUENCE [LARGE SCALE GENOMIC DNA]</scope>
    <source>
        <strain evidence="3 4">GB1</strain>
    </source>
</reference>
<accession>A0A420VEA8</accession>